<feature type="transmembrane region" description="Helical" evidence="1">
    <location>
        <begin position="260"/>
        <end position="281"/>
    </location>
</feature>
<keyword evidence="1" id="KW-1133">Transmembrane helix</keyword>
<dbReference type="Proteomes" id="UP000642509">
    <property type="component" value="Unassembled WGS sequence"/>
</dbReference>
<sequence length="407" mass="41924">MTSTPGGPTEPSGPAGQRNRAALVSVLAVVLIGLNLRAGIASAGPLFEDLQNLLGYGPLIASLLPTIPVLCFAVAGAGTSWLVRRCGLEPAIALALALLTGGLVLRVFESTALLLVGTVIGMCGLAVCNVAMPTYIRQHHGARAATMTGMYTVSMTIGATSAAALAVPVARGLGSPTAGLAAWAVPAAVALAVFVPLAVRSRLSGDWAARRDVPYVSPWGLLRTRKGQLFTALFAAQAFLAYGVLGWYPHILISRGLDATTAGLMLGLMQLVGIPTMMVLLTLAGRPWLLRTAFMITCGASLAGYVVLLLAPVDWVIGTSILMGLGFCVFPLLMLLISRSGETPAETTALSTLAQSLGYLGAAIGPFGLGLMNGLLGDWAAAIMVVMAVSALQLVLSYRVSSPAARF</sequence>
<name>A0ABQ2LN94_9MICC</name>
<reference evidence="3" key="1">
    <citation type="journal article" date="2019" name="Int. J. Syst. Evol. Microbiol.">
        <title>The Global Catalogue of Microorganisms (GCM) 10K type strain sequencing project: providing services to taxonomists for standard genome sequencing and annotation.</title>
        <authorList>
            <consortium name="The Broad Institute Genomics Platform"/>
            <consortium name="The Broad Institute Genome Sequencing Center for Infectious Disease"/>
            <person name="Wu L."/>
            <person name="Ma J."/>
        </authorList>
    </citation>
    <scope>NUCLEOTIDE SEQUENCE [LARGE SCALE GENOMIC DNA]</scope>
    <source>
        <strain evidence="3">CGMCC 1.7064</strain>
    </source>
</reference>
<protein>
    <submittedName>
        <fullName evidence="2">MFS transporter</fullName>
    </submittedName>
</protein>
<feature type="transmembrane region" description="Helical" evidence="1">
    <location>
        <begin position="315"/>
        <end position="337"/>
    </location>
</feature>
<dbReference type="InterPro" id="IPR011701">
    <property type="entry name" value="MFS"/>
</dbReference>
<feature type="transmembrane region" description="Helical" evidence="1">
    <location>
        <begin position="60"/>
        <end position="83"/>
    </location>
</feature>
<gene>
    <name evidence="2" type="ORF">GCM10010977_03530</name>
</gene>
<dbReference type="PANTHER" id="PTHR23523">
    <property type="match status" value="1"/>
</dbReference>
<evidence type="ECO:0000256" key="1">
    <source>
        <dbReference type="SAM" id="Phobius"/>
    </source>
</evidence>
<keyword evidence="1" id="KW-0812">Transmembrane</keyword>
<dbReference type="PANTHER" id="PTHR23523:SF2">
    <property type="entry name" value="2-NITROIMIDAZOLE TRANSPORTER"/>
    <property type="match status" value="1"/>
</dbReference>
<evidence type="ECO:0000313" key="3">
    <source>
        <dbReference type="Proteomes" id="UP000642509"/>
    </source>
</evidence>
<dbReference type="EMBL" id="BMLQ01000001">
    <property type="protein sequence ID" value="GGO40743.1"/>
    <property type="molecule type" value="Genomic_DNA"/>
</dbReference>
<dbReference type="InterPro" id="IPR052524">
    <property type="entry name" value="MFS_Cyanate_Porter"/>
</dbReference>
<dbReference type="Gene3D" id="1.20.1250.20">
    <property type="entry name" value="MFS general substrate transporter like domains"/>
    <property type="match status" value="2"/>
</dbReference>
<dbReference type="SUPFAM" id="SSF103473">
    <property type="entry name" value="MFS general substrate transporter"/>
    <property type="match status" value="1"/>
</dbReference>
<organism evidence="2 3">
    <name type="scientific">Citricoccus zhacaiensis</name>
    <dbReference type="NCBI Taxonomy" id="489142"/>
    <lineage>
        <taxon>Bacteria</taxon>
        <taxon>Bacillati</taxon>
        <taxon>Actinomycetota</taxon>
        <taxon>Actinomycetes</taxon>
        <taxon>Micrococcales</taxon>
        <taxon>Micrococcaceae</taxon>
        <taxon>Citricoccus</taxon>
    </lineage>
</organism>
<feature type="transmembrane region" description="Helical" evidence="1">
    <location>
        <begin position="349"/>
        <end position="367"/>
    </location>
</feature>
<feature type="transmembrane region" description="Helical" evidence="1">
    <location>
        <begin position="148"/>
        <end position="168"/>
    </location>
</feature>
<evidence type="ECO:0000313" key="2">
    <source>
        <dbReference type="EMBL" id="GGO40743.1"/>
    </source>
</evidence>
<feature type="transmembrane region" description="Helical" evidence="1">
    <location>
        <begin position="379"/>
        <end position="398"/>
    </location>
</feature>
<comment type="caution">
    <text evidence="2">The sequence shown here is derived from an EMBL/GenBank/DDBJ whole genome shotgun (WGS) entry which is preliminary data.</text>
</comment>
<dbReference type="InterPro" id="IPR036259">
    <property type="entry name" value="MFS_trans_sf"/>
</dbReference>
<feature type="transmembrane region" description="Helical" evidence="1">
    <location>
        <begin position="180"/>
        <end position="199"/>
    </location>
</feature>
<feature type="transmembrane region" description="Helical" evidence="1">
    <location>
        <begin position="90"/>
        <end position="108"/>
    </location>
</feature>
<keyword evidence="3" id="KW-1185">Reference proteome</keyword>
<feature type="transmembrane region" description="Helical" evidence="1">
    <location>
        <begin position="114"/>
        <end position="136"/>
    </location>
</feature>
<proteinExistence type="predicted"/>
<feature type="transmembrane region" description="Helical" evidence="1">
    <location>
        <begin position="229"/>
        <end position="248"/>
    </location>
</feature>
<feature type="transmembrane region" description="Helical" evidence="1">
    <location>
        <begin position="21"/>
        <end position="40"/>
    </location>
</feature>
<accession>A0ABQ2LN94</accession>
<dbReference type="Pfam" id="PF07690">
    <property type="entry name" value="MFS_1"/>
    <property type="match status" value="1"/>
</dbReference>
<keyword evidence="1" id="KW-0472">Membrane</keyword>
<dbReference type="RefSeq" id="WP_188803596.1">
    <property type="nucleotide sequence ID" value="NZ_BAAAOU010000003.1"/>
</dbReference>
<feature type="transmembrane region" description="Helical" evidence="1">
    <location>
        <begin position="288"/>
        <end position="309"/>
    </location>
</feature>